<evidence type="ECO:0000256" key="1">
    <source>
        <dbReference type="ARBA" id="ARBA00022793"/>
    </source>
</evidence>
<dbReference type="PANTHER" id="PTHR10067:SF9">
    <property type="entry name" value="PHOSPHATIDYLSERINE DECARBOXYLASE FAMILY PROTEIN (AFU_ORTHOLOGUE AFUA_7G01730)"/>
    <property type="match status" value="1"/>
</dbReference>
<dbReference type="InterPro" id="IPR022237">
    <property type="entry name" value="PsiD-like"/>
</dbReference>
<comment type="caution">
    <text evidence="4">The sequence shown here is derived from an EMBL/GenBank/DDBJ whole genome shotgun (WGS) entry which is preliminary data.</text>
</comment>
<dbReference type="PANTHER" id="PTHR10067">
    <property type="entry name" value="PHOSPHATIDYLSERINE DECARBOXYLASE"/>
    <property type="match status" value="1"/>
</dbReference>
<sequence>MSISPISPAFRTKLDQDRFHNHRLGSWLPSDRKVIVAWTKQLMDRIRAHPRNSPLDPTLVALQDLVDGNIILKPLSDNMFTEVPDVAPYNQDPTHNQELRSFSEMLEAFNVLLTMGPQWNDIANKVGLIGCPFNAILDWPMATASGYMFFLYPSVNARLKDMLDKWEQYLVSADSIEVLLPPNGWLGDNGGLMPMLNMANSDGLQPKTTYTFPQIFDCPDPTDANTYGFQSWDKFFTRNFKPGMRPVASPDDDTIIVHACESAPLQYPVSNVQLSDNFQGKNQNYSLINMMNKNPLASHFVGGTVYQAFLSCLSYHRWQAPISGTVVETDLVGGTYYSQNLYQTFFGHWPAAASDDTPDPAGPTYSQPYIASVAARGLIYIQADNPDIGLVCFIAIGMSDTSGCEIDVTPGLRIKKGDLMGMFHFGGSTHCLIFGPQVHLDWIGIPAKDSPLWPATYSSPDNMPNFPVSSTLARVMPRATSSAKKA</sequence>
<dbReference type="InterPro" id="IPR003817">
    <property type="entry name" value="PS_Dcarbxylase"/>
</dbReference>
<evidence type="ECO:0000256" key="2">
    <source>
        <dbReference type="ARBA" id="ARBA00023239"/>
    </source>
</evidence>
<evidence type="ECO:0000313" key="4">
    <source>
        <dbReference type="EMBL" id="KAG4412351.1"/>
    </source>
</evidence>
<dbReference type="Proteomes" id="UP000664132">
    <property type="component" value="Unassembled WGS sequence"/>
</dbReference>
<dbReference type="GO" id="GO:0004609">
    <property type="term" value="F:phosphatidylserine decarboxylase activity"/>
    <property type="evidence" value="ECO:0007669"/>
    <property type="project" value="InterPro"/>
</dbReference>
<feature type="domain" description="L-tryptophan decarboxylase PsiD-like" evidence="3">
    <location>
        <begin position="57"/>
        <end position="189"/>
    </location>
</feature>
<evidence type="ECO:0000313" key="5">
    <source>
        <dbReference type="Proteomes" id="UP000664132"/>
    </source>
</evidence>
<dbReference type="Pfam" id="PF02666">
    <property type="entry name" value="PS_Dcarbxylase"/>
    <property type="match status" value="1"/>
</dbReference>
<dbReference type="GO" id="GO:0005739">
    <property type="term" value="C:mitochondrion"/>
    <property type="evidence" value="ECO:0007669"/>
    <property type="project" value="TreeGrafter"/>
</dbReference>
<accession>A0A8H7T3K0</accession>
<evidence type="ECO:0000259" key="3">
    <source>
        <dbReference type="Pfam" id="PF12588"/>
    </source>
</evidence>
<gene>
    <name evidence="4" type="ORF">IFR04_014508</name>
</gene>
<dbReference type="EMBL" id="JAFJYH010000385">
    <property type="protein sequence ID" value="KAG4412351.1"/>
    <property type="molecule type" value="Genomic_DNA"/>
</dbReference>
<name>A0A8H7T3K0_9HELO</name>
<dbReference type="GO" id="GO:0006646">
    <property type="term" value="P:phosphatidylethanolamine biosynthetic process"/>
    <property type="evidence" value="ECO:0007669"/>
    <property type="project" value="TreeGrafter"/>
</dbReference>
<dbReference type="OrthoDB" id="5973539at2759"/>
<reference evidence="4" key="1">
    <citation type="submission" date="2021-02" db="EMBL/GenBank/DDBJ databases">
        <title>Genome sequence Cadophora malorum strain M34.</title>
        <authorList>
            <person name="Stefanovic E."/>
            <person name="Vu D."/>
            <person name="Scully C."/>
            <person name="Dijksterhuis J."/>
            <person name="Roader J."/>
            <person name="Houbraken J."/>
        </authorList>
    </citation>
    <scope>NUCLEOTIDE SEQUENCE</scope>
    <source>
        <strain evidence="4">M34</strain>
    </source>
</reference>
<proteinExistence type="predicted"/>
<protein>
    <recommendedName>
        <fullName evidence="3">L-tryptophan decarboxylase PsiD-like domain-containing protein</fullName>
    </recommendedName>
</protein>
<organism evidence="4 5">
    <name type="scientific">Cadophora malorum</name>
    <dbReference type="NCBI Taxonomy" id="108018"/>
    <lineage>
        <taxon>Eukaryota</taxon>
        <taxon>Fungi</taxon>
        <taxon>Dikarya</taxon>
        <taxon>Ascomycota</taxon>
        <taxon>Pezizomycotina</taxon>
        <taxon>Leotiomycetes</taxon>
        <taxon>Helotiales</taxon>
        <taxon>Ploettnerulaceae</taxon>
        <taxon>Cadophora</taxon>
    </lineage>
</organism>
<keyword evidence="5" id="KW-1185">Reference proteome</keyword>
<dbReference type="Pfam" id="PF12588">
    <property type="entry name" value="PSDC"/>
    <property type="match status" value="1"/>
</dbReference>
<dbReference type="AlphaFoldDB" id="A0A8H7T3K0"/>
<keyword evidence="2" id="KW-0456">Lyase</keyword>
<keyword evidence="1" id="KW-0210">Decarboxylase</keyword>